<dbReference type="EMBL" id="CM056813">
    <property type="protein sequence ID" value="KAJ8640352.1"/>
    <property type="molecule type" value="Genomic_DNA"/>
</dbReference>
<proteinExistence type="predicted"/>
<dbReference type="Proteomes" id="UP001234297">
    <property type="component" value="Chromosome 5"/>
</dbReference>
<protein>
    <submittedName>
        <fullName evidence="1">Uncharacterized protein</fullName>
    </submittedName>
</protein>
<evidence type="ECO:0000313" key="1">
    <source>
        <dbReference type="EMBL" id="KAJ8640352.1"/>
    </source>
</evidence>
<organism evidence="1 2">
    <name type="scientific">Persea americana</name>
    <name type="common">Avocado</name>
    <dbReference type="NCBI Taxonomy" id="3435"/>
    <lineage>
        <taxon>Eukaryota</taxon>
        <taxon>Viridiplantae</taxon>
        <taxon>Streptophyta</taxon>
        <taxon>Embryophyta</taxon>
        <taxon>Tracheophyta</taxon>
        <taxon>Spermatophyta</taxon>
        <taxon>Magnoliopsida</taxon>
        <taxon>Magnoliidae</taxon>
        <taxon>Laurales</taxon>
        <taxon>Lauraceae</taxon>
        <taxon>Persea</taxon>
    </lineage>
</organism>
<name>A0ACC2M5A9_PERAE</name>
<comment type="caution">
    <text evidence="1">The sequence shown here is derived from an EMBL/GenBank/DDBJ whole genome shotgun (WGS) entry which is preliminary data.</text>
</comment>
<sequence length="299" mass="32095">MVAFSFCDLLTLSRLLLATDLIKKLINKSKQLDAVKFIYAFELVDKFPPVPLLNAYLKEAQRMAQVVRKRGNNSAQSLYEAATKEITSIRAIIKSVEDHNLQSEYSCEHLEKRIASLEKQKSDKRRYQQSQQQYTNKRHKPASTTQAASTLDNDSPSLPHSSPPESSSGLLSDRVNPYSGSARLYALAGGSGSGSGPAGLYGLVGGTGAAPGSSAPYAHPGSSGLYGLAGGPGALHDPLYDRPLGSSLYGAQLSYGGNRTPPRSHLHAEALSSSLYDKPMGYGGYPVGLPPSFRPTFYP</sequence>
<reference evidence="1 2" key="1">
    <citation type="journal article" date="2022" name="Hortic Res">
        <title>A haplotype resolved chromosomal level avocado genome allows analysis of novel avocado genes.</title>
        <authorList>
            <person name="Nath O."/>
            <person name="Fletcher S.J."/>
            <person name="Hayward A."/>
            <person name="Shaw L.M."/>
            <person name="Masouleh A.K."/>
            <person name="Furtado A."/>
            <person name="Henry R.J."/>
            <person name="Mitter N."/>
        </authorList>
    </citation>
    <scope>NUCLEOTIDE SEQUENCE [LARGE SCALE GENOMIC DNA]</scope>
    <source>
        <strain evidence="2">cv. Hass</strain>
    </source>
</reference>
<evidence type="ECO:0000313" key="2">
    <source>
        <dbReference type="Proteomes" id="UP001234297"/>
    </source>
</evidence>
<gene>
    <name evidence="1" type="ORF">MRB53_017046</name>
</gene>
<accession>A0ACC2M5A9</accession>
<keyword evidence="2" id="KW-1185">Reference proteome</keyword>